<organism evidence="4 5">
    <name type="scientific">Candidatus Veblenbacteria bacterium RIFOXYA2_FULL_43_9</name>
    <dbReference type="NCBI Taxonomy" id="1802425"/>
    <lineage>
        <taxon>Bacteria</taxon>
        <taxon>Candidatus Vebleniibacteriota</taxon>
    </lineage>
</organism>
<sequence length="407" mass="45204">MPLNIGNIYKLSLLIVCWALPITAHASLQLTEILPDPVGDDSAEWIELFNNSDKEISTDDWAITVKTRTTKLPPHSVLPHQYLVLTKSETGFTLTNTGADISLIDQTNTVVTQLTYAQAPAGQSYALINNSWMWTKKPTPGQENVVEAIETKSVSQAQSAITNPYPYFEVKDIYQLKSGAKATVSGVVVALPAEVGEHFAFVDGLQLNLTVGSWPALAWGDVIKVKGSASHTKTYGTRLNVRSPDDINVLKNETPPEPLVLNLADIDELYEGRLIKTSGLVANKGSNWFTIESDDKTLHVTLKNRELSWPKLSADNHIEITGLITLSDGELRLWPRVPQDIILNQPTSVEAVAETIDLSKKEPTDWRGYIVLIFLGLILLIGWLWEKGKLAKFYQKAIEFLRQKIKH</sequence>
<gene>
    <name evidence="4" type="ORF">A2226_00680</name>
</gene>
<feature type="signal peptide" evidence="2">
    <location>
        <begin position="1"/>
        <end position="26"/>
    </location>
</feature>
<feature type="chain" id="PRO_5009584012" description="LTD domain-containing protein" evidence="2">
    <location>
        <begin position="27"/>
        <end position="407"/>
    </location>
</feature>
<keyword evidence="1" id="KW-0472">Membrane</keyword>
<protein>
    <recommendedName>
        <fullName evidence="3">LTD domain-containing protein</fullName>
    </recommendedName>
</protein>
<dbReference type="PROSITE" id="PS51841">
    <property type="entry name" value="LTD"/>
    <property type="match status" value="1"/>
</dbReference>
<evidence type="ECO:0000313" key="5">
    <source>
        <dbReference type="Proteomes" id="UP000178936"/>
    </source>
</evidence>
<dbReference type="SUPFAM" id="SSF74853">
    <property type="entry name" value="Lamin A/C globular tail domain"/>
    <property type="match status" value="1"/>
</dbReference>
<keyword evidence="2" id="KW-0732">Signal</keyword>
<feature type="transmembrane region" description="Helical" evidence="1">
    <location>
        <begin position="366"/>
        <end position="385"/>
    </location>
</feature>
<dbReference type="Pfam" id="PF00932">
    <property type="entry name" value="LTD"/>
    <property type="match status" value="1"/>
</dbReference>
<comment type="caution">
    <text evidence="4">The sequence shown here is derived from an EMBL/GenBank/DDBJ whole genome shotgun (WGS) entry which is preliminary data.</text>
</comment>
<accession>A0A1G2Q6B9</accession>
<name>A0A1G2Q6B9_9BACT</name>
<reference evidence="4 5" key="1">
    <citation type="journal article" date="2016" name="Nat. Commun.">
        <title>Thousands of microbial genomes shed light on interconnected biogeochemical processes in an aquifer system.</title>
        <authorList>
            <person name="Anantharaman K."/>
            <person name="Brown C.T."/>
            <person name="Hug L.A."/>
            <person name="Sharon I."/>
            <person name="Castelle C.J."/>
            <person name="Probst A.J."/>
            <person name="Thomas B.C."/>
            <person name="Singh A."/>
            <person name="Wilkins M.J."/>
            <person name="Karaoz U."/>
            <person name="Brodie E.L."/>
            <person name="Williams K.H."/>
            <person name="Hubbard S.S."/>
            <person name="Banfield J.F."/>
        </authorList>
    </citation>
    <scope>NUCLEOTIDE SEQUENCE [LARGE SCALE GENOMIC DNA]</scope>
</reference>
<dbReference type="EMBL" id="MHTB01000007">
    <property type="protein sequence ID" value="OHA55699.1"/>
    <property type="molecule type" value="Genomic_DNA"/>
</dbReference>
<keyword evidence="1" id="KW-0812">Transmembrane</keyword>
<keyword evidence="1" id="KW-1133">Transmembrane helix</keyword>
<dbReference type="InterPro" id="IPR001322">
    <property type="entry name" value="Lamin_tail_dom"/>
</dbReference>
<evidence type="ECO:0000256" key="2">
    <source>
        <dbReference type="SAM" id="SignalP"/>
    </source>
</evidence>
<evidence type="ECO:0000313" key="4">
    <source>
        <dbReference type="EMBL" id="OHA55699.1"/>
    </source>
</evidence>
<evidence type="ECO:0000259" key="3">
    <source>
        <dbReference type="PROSITE" id="PS51841"/>
    </source>
</evidence>
<proteinExistence type="predicted"/>
<dbReference type="Proteomes" id="UP000178936">
    <property type="component" value="Unassembled WGS sequence"/>
</dbReference>
<dbReference type="AlphaFoldDB" id="A0A1G2Q6B9"/>
<dbReference type="InterPro" id="IPR036415">
    <property type="entry name" value="Lamin_tail_dom_sf"/>
</dbReference>
<evidence type="ECO:0000256" key="1">
    <source>
        <dbReference type="SAM" id="Phobius"/>
    </source>
</evidence>
<feature type="domain" description="LTD" evidence="3">
    <location>
        <begin position="20"/>
        <end position="118"/>
    </location>
</feature>